<feature type="transmembrane region" description="Helical" evidence="8">
    <location>
        <begin position="90"/>
        <end position="117"/>
    </location>
</feature>
<comment type="similarity">
    <text evidence="7">Belongs to the amino acid-polyamine-organocation (APC) superfamily. Polyamine:cation symporter (PHS) (TC 2.A.3.12) family.</text>
</comment>
<keyword evidence="6 8" id="KW-0472">Membrane</keyword>
<dbReference type="InterPro" id="IPR002293">
    <property type="entry name" value="AA/rel_permease1"/>
</dbReference>
<evidence type="ECO:0000256" key="6">
    <source>
        <dbReference type="ARBA" id="ARBA00023136"/>
    </source>
</evidence>
<accession>A0A6B2L578</accession>
<feature type="transmembrane region" description="Helical" evidence="8">
    <location>
        <begin position="274"/>
        <end position="294"/>
    </location>
</feature>
<keyword evidence="2" id="KW-0813">Transport</keyword>
<name>A0A6B2L578_9EUKA</name>
<evidence type="ECO:0000256" key="7">
    <source>
        <dbReference type="ARBA" id="ARBA00024041"/>
    </source>
</evidence>
<dbReference type="Pfam" id="PF13520">
    <property type="entry name" value="AA_permease_2"/>
    <property type="match status" value="1"/>
</dbReference>
<comment type="subcellular location">
    <subcellularLocation>
        <location evidence="1">Cell membrane</location>
        <topology evidence="1">Multi-pass membrane protein</topology>
    </subcellularLocation>
</comment>
<feature type="transmembrane region" description="Helical" evidence="8">
    <location>
        <begin position="382"/>
        <end position="408"/>
    </location>
</feature>
<evidence type="ECO:0008006" key="10">
    <source>
        <dbReference type="Google" id="ProtNLM"/>
    </source>
</evidence>
<keyword evidence="4 8" id="KW-0812">Transmembrane</keyword>
<evidence type="ECO:0000313" key="9">
    <source>
        <dbReference type="EMBL" id="NDV32095.1"/>
    </source>
</evidence>
<evidence type="ECO:0000256" key="2">
    <source>
        <dbReference type="ARBA" id="ARBA00022448"/>
    </source>
</evidence>
<dbReference type="GO" id="GO:0005886">
    <property type="term" value="C:plasma membrane"/>
    <property type="evidence" value="ECO:0007669"/>
    <property type="project" value="UniProtKB-SubCell"/>
</dbReference>
<feature type="transmembrane region" description="Helical" evidence="8">
    <location>
        <begin position="157"/>
        <end position="177"/>
    </location>
</feature>
<protein>
    <recommendedName>
        <fullName evidence="10">Amino acid permease/ SLC12A domain-containing protein</fullName>
    </recommendedName>
</protein>
<reference evidence="9" key="1">
    <citation type="journal article" date="2020" name="J. Eukaryot. Microbiol.">
        <title>De novo Sequencing, Assembly and Annotation of the Transcriptome for the Free-Living Testate Amoeba Arcella intermedia.</title>
        <authorList>
            <person name="Ribeiro G.M."/>
            <person name="Porfirio-Sousa A.L."/>
            <person name="Maurer-Alcala X.X."/>
            <person name="Katz L.A."/>
            <person name="Lahr D.J.G."/>
        </authorList>
    </citation>
    <scope>NUCLEOTIDE SEQUENCE</scope>
</reference>
<feature type="transmembrane region" description="Helical" evidence="8">
    <location>
        <begin position="232"/>
        <end position="254"/>
    </location>
</feature>
<keyword evidence="3" id="KW-1003">Cell membrane</keyword>
<dbReference type="InterPro" id="IPR044566">
    <property type="entry name" value="RMV1-like"/>
</dbReference>
<dbReference type="AlphaFoldDB" id="A0A6B2L578"/>
<dbReference type="PANTHER" id="PTHR45826:SF2">
    <property type="entry name" value="AMINO ACID TRANSPORTER"/>
    <property type="match status" value="1"/>
</dbReference>
<feature type="transmembrane region" description="Helical" evidence="8">
    <location>
        <begin position="20"/>
        <end position="40"/>
    </location>
</feature>
<organism evidence="9">
    <name type="scientific">Arcella intermedia</name>
    <dbReference type="NCBI Taxonomy" id="1963864"/>
    <lineage>
        <taxon>Eukaryota</taxon>
        <taxon>Amoebozoa</taxon>
        <taxon>Tubulinea</taxon>
        <taxon>Elardia</taxon>
        <taxon>Arcellinida</taxon>
        <taxon>Sphaerothecina</taxon>
        <taxon>Arcellidae</taxon>
        <taxon>Arcella</taxon>
    </lineage>
</organism>
<dbReference type="EMBL" id="GIBP01003126">
    <property type="protein sequence ID" value="NDV32095.1"/>
    <property type="molecule type" value="Transcribed_RNA"/>
</dbReference>
<evidence type="ECO:0000256" key="5">
    <source>
        <dbReference type="ARBA" id="ARBA00022989"/>
    </source>
</evidence>
<evidence type="ECO:0000256" key="8">
    <source>
        <dbReference type="SAM" id="Phobius"/>
    </source>
</evidence>
<dbReference type="PANTHER" id="PTHR45826">
    <property type="entry name" value="POLYAMINE TRANSPORTER PUT1"/>
    <property type="match status" value="1"/>
</dbReference>
<evidence type="ECO:0000256" key="4">
    <source>
        <dbReference type="ARBA" id="ARBA00022692"/>
    </source>
</evidence>
<keyword evidence="5 8" id="KW-1133">Transmembrane helix</keyword>
<dbReference type="GO" id="GO:0015203">
    <property type="term" value="F:polyamine transmembrane transporter activity"/>
    <property type="evidence" value="ECO:0007669"/>
    <property type="project" value="UniProtKB-ARBA"/>
</dbReference>
<evidence type="ECO:0000256" key="3">
    <source>
        <dbReference type="ARBA" id="ARBA00022475"/>
    </source>
</evidence>
<feature type="transmembrane region" description="Helical" evidence="8">
    <location>
        <begin position="326"/>
        <end position="347"/>
    </location>
</feature>
<feature type="transmembrane region" description="Helical" evidence="8">
    <location>
        <begin position="46"/>
        <end position="69"/>
    </location>
</feature>
<feature type="transmembrane region" description="Helical" evidence="8">
    <location>
        <begin position="129"/>
        <end position="150"/>
    </location>
</feature>
<dbReference type="PIRSF" id="PIRSF006060">
    <property type="entry name" value="AA_transporter"/>
    <property type="match status" value="1"/>
</dbReference>
<sequence>MLITSEDDHLVGKYLRLPDLLCITFFLVCGGAFGIERIAIVPPLYAVLGILLIPWLYGFPMALITAELATAMPVQEGFVYWSSRAFGRMIGYLEGWLVVFVVTIDKALYPAILVGYIEMVTRPLGLWESFSVNVAFVSIGFLCVFFGPSFLGKITRLFALIVILSLCIFSVSCFVHSDVEVSRWVAVVDTNRNDLDDYQKYFTVLIWSFNGYDYSGFLAAEIANPESTYPRALISSLLINIIAYLVPLFAALSISPDLDCFSFIWIATHQLSPWTFYTTICGAVFSTLGVYVVYIHSSANSLAALSAKGDAPSIFSITSHHFQTPWVAIIFFSITTLLGTFFDFSFLVEVETVLYSIHTIILTGTFFKLRKSFPDMNRPFRVPGHILLLLSGAIFPVMIAIINIALLVSSLTFEVTIPNL</sequence>
<dbReference type="Gene3D" id="1.20.1740.10">
    <property type="entry name" value="Amino acid/polyamine transporter I"/>
    <property type="match status" value="1"/>
</dbReference>
<evidence type="ECO:0000256" key="1">
    <source>
        <dbReference type="ARBA" id="ARBA00004651"/>
    </source>
</evidence>
<feature type="transmembrane region" description="Helical" evidence="8">
    <location>
        <begin position="353"/>
        <end position="370"/>
    </location>
</feature>
<proteinExistence type="inferred from homology"/>